<dbReference type="RefSeq" id="WP_207143391.1">
    <property type="nucleotide sequence ID" value="NZ_JAEKJZ010000007.1"/>
</dbReference>
<dbReference type="AlphaFoldDB" id="A0A939EID2"/>
<dbReference type="PANTHER" id="PTHR43431:SF7">
    <property type="entry name" value="OXIDOREDUCTASE, SHORT CHAIN DEHYDROGENASE_REDUCTASE FAMILY (AFU_ORTHOLOGUE AFUA_5G14000)"/>
    <property type="match status" value="1"/>
</dbReference>
<proteinExistence type="predicted"/>
<dbReference type="PRINTS" id="PR00081">
    <property type="entry name" value="GDHRDH"/>
</dbReference>
<protein>
    <submittedName>
        <fullName evidence="1">SDR family NAD(P)-dependent oxidoreductase</fullName>
    </submittedName>
</protein>
<dbReference type="Pfam" id="PF00106">
    <property type="entry name" value="adh_short"/>
    <property type="match status" value="1"/>
</dbReference>
<sequence length="234" mass="25321">MSENVASGNVLIVGAGPGLSASLARVFSEAGHAVSLAARHPDKLSELCRQTGARAYRCDAADKDSVSALFETLDQGKATPEIVIYNASGRTRGPIAELDPDQVRAALDVTAWGAFLVAHEAARRMVPKEAGTLLFTGASAGIKGFPQSAPFAMGKFALRGLCQSLARELHPKSIHVVHFVIDGAIYRPERGAPFDDPEKTLHPDEIARTYLELSRQHRSVWTSEIELRPHVERF</sequence>
<dbReference type="PANTHER" id="PTHR43431">
    <property type="entry name" value="OXIDOREDUCTASE, SHORT CHAIN DEHYDROGENASE/REDUCTASE FAMILY (AFU_ORTHOLOGUE AFUA_5G14000)"/>
    <property type="match status" value="1"/>
</dbReference>
<dbReference type="Proteomes" id="UP000664096">
    <property type="component" value="Unassembled WGS sequence"/>
</dbReference>
<reference evidence="1" key="1">
    <citation type="submission" date="2020-12" db="EMBL/GenBank/DDBJ databases">
        <title>Oil enriched cultivation method for isolating marine PHA-producing bacteria.</title>
        <authorList>
            <person name="Zheng W."/>
            <person name="Yu S."/>
            <person name="Huang Y."/>
        </authorList>
    </citation>
    <scope>NUCLEOTIDE SEQUENCE</scope>
    <source>
        <strain evidence="1">SY-2-12</strain>
    </source>
</reference>
<dbReference type="InterPro" id="IPR002347">
    <property type="entry name" value="SDR_fam"/>
</dbReference>
<name>A0A939EID2_9HYPH</name>
<dbReference type="SUPFAM" id="SSF51735">
    <property type="entry name" value="NAD(P)-binding Rossmann-fold domains"/>
    <property type="match status" value="1"/>
</dbReference>
<comment type="caution">
    <text evidence="1">The sequence shown here is derived from an EMBL/GenBank/DDBJ whole genome shotgun (WGS) entry which is preliminary data.</text>
</comment>
<dbReference type="EMBL" id="JAEKJZ010000007">
    <property type="protein sequence ID" value="MBN9673518.1"/>
    <property type="molecule type" value="Genomic_DNA"/>
</dbReference>
<gene>
    <name evidence="1" type="ORF">JF539_24385</name>
</gene>
<dbReference type="Gene3D" id="3.40.50.720">
    <property type="entry name" value="NAD(P)-binding Rossmann-like Domain"/>
    <property type="match status" value="1"/>
</dbReference>
<accession>A0A939EID2</accession>
<evidence type="ECO:0000313" key="2">
    <source>
        <dbReference type="Proteomes" id="UP000664096"/>
    </source>
</evidence>
<evidence type="ECO:0000313" key="1">
    <source>
        <dbReference type="EMBL" id="MBN9673518.1"/>
    </source>
</evidence>
<organism evidence="1 2">
    <name type="scientific">Roseibium aggregatum</name>
    <dbReference type="NCBI Taxonomy" id="187304"/>
    <lineage>
        <taxon>Bacteria</taxon>
        <taxon>Pseudomonadati</taxon>
        <taxon>Pseudomonadota</taxon>
        <taxon>Alphaproteobacteria</taxon>
        <taxon>Hyphomicrobiales</taxon>
        <taxon>Stappiaceae</taxon>
        <taxon>Roseibium</taxon>
    </lineage>
</organism>
<dbReference type="InterPro" id="IPR036291">
    <property type="entry name" value="NAD(P)-bd_dom_sf"/>
</dbReference>